<evidence type="ECO:0000256" key="5">
    <source>
        <dbReference type="ARBA" id="ARBA00012759"/>
    </source>
</evidence>
<evidence type="ECO:0000256" key="9">
    <source>
        <dbReference type="ARBA" id="ARBA00022801"/>
    </source>
</evidence>
<keyword evidence="7" id="KW-0645">Protease</keyword>
<dbReference type="GO" id="GO:0006508">
    <property type="term" value="P:proteolysis"/>
    <property type="evidence" value="ECO:0007669"/>
    <property type="project" value="UniProtKB-KW"/>
</dbReference>
<evidence type="ECO:0000256" key="16">
    <source>
        <dbReference type="ARBA" id="ARBA00047409"/>
    </source>
</evidence>
<feature type="compositionally biased region" description="Basic and acidic residues" evidence="17">
    <location>
        <begin position="342"/>
        <end position="352"/>
    </location>
</feature>
<keyword evidence="20" id="KW-1185">Reference proteome</keyword>
<gene>
    <name evidence="19" type="ORF">NXF25_003006</name>
</gene>
<dbReference type="InterPro" id="IPR053815">
    <property type="entry name" value="CATSPERE_Ig-like"/>
</dbReference>
<dbReference type="InterPro" id="IPR053814">
    <property type="entry name" value="CATSPERD/E_C"/>
</dbReference>
<feature type="region of interest" description="Disordered" evidence="17">
    <location>
        <begin position="307"/>
        <end position="352"/>
    </location>
</feature>
<comment type="caution">
    <text evidence="19">The sequence shown here is derived from an EMBL/GenBank/DDBJ whole genome shotgun (WGS) entry which is preliminary data.</text>
</comment>
<dbReference type="GO" id="GO:0008474">
    <property type="term" value="F:palmitoyl-(protein) hydrolase activity"/>
    <property type="evidence" value="ECO:0007669"/>
    <property type="project" value="UniProtKB-EC"/>
</dbReference>
<comment type="subcellular location">
    <subcellularLocation>
        <location evidence="2">Cytoplasm</location>
    </subcellularLocation>
</comment>
<feature type="compositionally biased region" description="Basic and acidic residues" evidence="17">
    <location>
        <begin position="246"/>
        <end position="256"/>
    </location>
</feature>
<dbReference type="Pfam" id="PF22849">
    <property type="entry name" value="CATSPERE_Ig-like"/>
    <property type="match status" value="1"/>
</dbReference>
<dbReference type="EMBL" id="JAOTOJ010000001">
    <property type="protein sequence ID" value="KAK9411831.1"/>
    <property type="molecule type" value="Genomic_DNA"/>
</dbReference>
<feature type="compositionally biased region" description="Basic and acidic residues" evidence="17">
    <location>
        <begin position="564"/>
        <end position="577"/>
    </location>
</feature>
<feature type="region of interest" description="Disordered" evidence="17">
    <location>
        <begin position="246"/>
        <end position="288"/>
    </location>
</feature>
<dbReference type="SMART" id="SM01179">
    <property type="entry name" value="DUF862"/>
    <property type="match status" value="1"/>
</dbReference>
<dbReference type="InterPro" id="IPR042266">
    <property type="entry name" value="PPPDE_sf"/>
</dbReference>
<evidence type="ECO:0000256" key="12">
    <source>
        <dbReference type="ARBA" id="ARBA00041968"/>
    </source>
</evidence>
<evidence type="ECO:0000256" key="10">
    <source>
        <dbReference type="ARBA" id="ARBA00039659"/>
    </source>
</evidence>
<evidence type="ECO:0000259" key="18">
    <source>
        <dbReference type="PROSITE" id="PS51858"/>
    </source>
</evidence>
<dbReference type="GO" id="GO:0016579">
    <property type="term" value="P:protein deubiquitination"/>
    <property type="evidence" value="ECO:0007669"/>
    <property type="project" value="TreeGrafter"/>
</dbReference>
<dbReference type="Pfam" id="PF05903">
    <property type="entry name" value="Peptidase_C97"/>
    <property type="match status" value="1"/>
</dbReference>
<keyword evidence="6" id="KW-0963">Cytoplasm</keyword>
<comment type="catalytic activity">
    <reaction evidence="1">
        <text>Thiol-dependent hydrolysis of ester, thioester, amide, peptide and isopeptide bonds formed by the C-terminal Gly of ubiquitin (a 76-residue protein attached to proteins as an intracellular targeting signal).</text>
        <dbReference type="EC" id="3.4.19.12"/>
    </reaction>
</comment>
<evidence type="ECO:0000256" key="17">
    <source>
        <dbReference type="SAM" id="MobiDB-lite"/>
    </source>
</evidence>
<dbReference type="GO" id="GO:0005737">
    <property type="term" value="C:cytoplasm"/>
    <property type="evidence" value="ECO:0007669"/>
    <property type="project" value="UniProtKB-SubCell"/>
</dbReference>
<evidence type="ECO:0000256" key="15">
    <source>
        <dbReference type="ARBA" id="ARBA00044565"/>
    </source>
</evidence>
<evidence type="ECO:0000256" key="4">
    <source>
        <dbReference type="ARBA" id="ARBA00012423"/>
    </source>
</evidence>
<dbReference type="InterPro" id="IPR008580">
    <property type="entry name" value="PPPDE_dom"/>
</dbReference>
<dbReference type="FunFam" id="3.90.1720.30:FF:000001">
    <property type="entry name" value="desumoylating isopeptidase 2"/>
    <property type="match status" value="1"/>
</dbReference>
<feature type="domain" description="PPPDE" evidence="18">
    <location>
        <begin position="358"/>
        <end position="502"/>
    </location>
</feature>
<evidence type="ECO:0000256" key="11">
    <source>
        <dbReference type="ARBA" id="ARBA00041758"/>
    </source>
</evidence>
<evidence type="ECO:0000256" key="2">
    <source>
        <dbReference type="ARBA" id="ARBA00004496"/>
    </source>
</evidence>
<evidence type="ECO:0000256" key="14">
    <source>
        <dbReference type="ARBA" id="ARBA00044546"/>
    </source>
</evidence>
<feature type="region of interest" description="Disordered" evidence="17">
    <location>
        <begin position="547"/>
        <end position="577"/>
    </location>
</feature>
<evidence type="ECO:0000256" key="1">
    <source>
        <dbReference type="ARBA" id="ARBA00000707"/>
    </source>
</evidence>
<evidence type="ECO:0000256" key="8">
    <source>
        <dbReference type="ARBA" id="ARBA00022786"/>
    </source>
</evidence>
<dbReference type="Gene3D" id="3.90.1720.30">
    <property type="entry name" value="PPPDE domains"/>
    <property type="match status" value="1"/>
</dbReference>
<feature type="non-terminal residue" evidence="19">
    <location>
        <position position="1"/>
    </location>
</feature>
<name>A0AAW1CD87_CROAD</name>
<reference evidence="19 20" key="1">
    <citation type="journal article" date="2024" name="Proc. Natl. Acad. Sci. U.S.A.">
        <title>The genetic regulatory architecture and epigenomic basis for age-related changes in rattlesnake venom.</title>
        <authorList>
            <person name="Hogan M.P."/>
            <person name="Holding M.L."/>
            <person name="Nystrom G.S."/>
            <person name="Colston T.J."/>
            <person name="Bartlett D.A."/>
            <person name="Mason A.J."/>
            <person name="Ellsworth S.A."/>
            <person name="Rautsaw R.M."/>
            <person name="Lawrence K.C."/>
            <person name="Strickland J.L."/>
            <person name="He B."/>
            <person name="Fraser P."/>
            <person name="Margres M.J."/>
            <person name="Gilbert D.M."/>
            <person name="Gibbs H.L."/>
            <person name="Parkinson C.L."/>
            <person name="Rokyta D.R."/>
        </authorList>
    </citation>
    <scope>NUCLEOTIDE SEQUENCE [LARGE SCALE GENOMIC DNA]</scope>
    <source>
        <strain evidence="19">DRR0105</strain>
    </source>
</reference>
<evidence type="ECO:0000256" key="13">
    <source>
        <dbReference type="ARBA" id="ARBA00042117"/>
    </source>
</evidence>
<dbReference type="AlphaFoldDB" id="A0AAW1CD87"/>
<accession>A0AAW1CD87</accession>
<evidence type="ECO:0000256" key="7">
    <source>
        <dbReference type="ARBA" id="ARBA00022670"/>
    </source>
</evidence>
<dbReference type="EC" id="3.4.19.12" evidence="5"/>
<evidence type="ECO:0000256" key="6">
    <source>
        <dbReference type="ARBA" id="ARBA00022490"/>
    </source>
</evidence>
<comment type="similarity">
    <text evidence="3">Belongs to the DeSI family.</text>
</comment>
<dbReference type="GO" id="GO:0004843">
    <property type="term" value="F:cysteine-type deubiquitinase activity"/>
    <property type="evidence" value="ECO:0007669"/>
    <property type="project" value="UniProtKB-EC"/>
</dbReference>
<dbReference type="Pfam" id="PF22850">
    <property type="entry name" value="CATSPERD-E_C"/>
    <property type="match status" value="1"/>
</dbReference>
<sequence>PELLKTKDLINYEIARGICTKNKTVTFYHERDYSELSDYRTQIALSQGIMSFEFQPSESGKTCLSKSQVSEYLQFYFMKPTKCENYTFTIPRKYLRDKGDKGNMEVIFDTEKYGCPLQSHYTQDFYPHVEIYKDHQTLIPVEANYILWEMNGRTDFYYRATMEKVRCLNTAQSWNQMIKIYNKTIKTIEDVDEIWGPHTRLDCMPGIVVWRPFAPVKGAAGLRVSLATLGPRLRGTHSESSGKVYCRDLLPEDRPVGSDQPGPRSKRRGGVVLTGPRSRLASPSLPRLARGRFPAVQARLPLPRTEAAPCGWRPLPPPHTPPQEAGREGGLRPRASRGGRRPRPEKDPRLKGERMANQLVVLNVYDMYWMNEYTSSLGIGVFHSGIEIYGREFAYGGHPYPFSGIFEILPGNASELGETFKFKEAVVLGSTDFMEEDIEKIIEELGKEFKGNAYHLMHKNCNHFSSSLSEILCGREIPRWVNRLAYFSSCIPFLQSCLPKEWLTPAALQSSTHSLLLLPPYCVGREERGNALRRLPTSAAAGCTLSMSPQRREHHTAARHARAHANDARALLRDPSH</sequence>
<feature type="compositionally biased region" description="Basic residues" evidence="17">
    <location>
        <begin position="552"/>
        <end position="563"/>
    </location>
</feature>
<comment type="catalytic activity">
    <reaction evidence="16">
        <text>S-hexadecanoyl-L-cysteinyl-[protein] + H2O = L-cysteinyl-[protein] + hexadecanoate + H(+)</text>
        <dbReference type="Rhea" id="RHEA:19233"/>
        <dbReference type="Rhea" id="RHEA-COMP:10131"/>
        <dbReference type="Rhea" id="RHEA-COMP:11032"/>
        <dbReference type="ChEBI" id="CHEBI:7896"/>
        <dbReference type="ChEBI" id="CHEBI:15377"/>
        <dbReference type="ChEBI" id="CHEBI:15378"/>
        <dbReference type="ChEBI" id="CHEBI:29950"/>
        <dbReference type="ChEBI" id="CHEBI:74151"/>
        <dbReference type="EC" id="3.1.2.22"/>
    </reaction>
    <physiologicalReaction direction="left-to-right" evidence="16">
        <dbReference type="Rhea" id="RHEA:19234"/>
    </physiologicalReaction>
</comment>
<proteinExistence type="inferred from homology"/>
<dbReference type="EC" id="3.1.2.22" evidence="4"/>
<dbReference type="Proteomes" id="UP001474421">
    <property type="component" value="Unassembled WGS sequence"/>
</dbReference>
<protein>
    <recommendedName>
        <fullName evidence="10">Deubiquitinase DESI2</fullName>
        <ecNumber evidence="4">3.1.2.22</ecNumber>
        <ecNumber evidence="5">3.4.19.12</ecNumber>
    </recommendedName>
    <alternativeName>
        <fullName evidence="13">Desumoylating isopeptidase 2</fullName>
    </alternativeName>
    <alternativeName>
        <fullName evidence="12">PPPDE peptidase domain-containing protein 1</fullName>
    </alternativeName>
    <alternativeName>
        <fullName evidence="14">Palmitoyl protein thioesterase DESI2</fullName>
    </alternativeName>
    <alternativeName>
        <fullName evidence="11">Protein FAM152A</fullName>
    </alternativeName>
    <alternativeName>
        <fullName evidence="15">S-depalmitoylase DESI2</fullName>
    </alternativeName>
</protein>
<evidence type="ECO:0000313" key="20">
    <source>
        <dbReference type="Proteomes" id="UP001474421"/>
    </source>
</evidence>
<evidence type="ECO:0000256" key="3">
    <source>
        <dbReference type="ARBA" id="ARBA00008140"/>
    </source>
</evidence>
<dbReference type="PROSITE" id="PS51858">
    <property type="entry name" value="PPPDE"/>
    <property type="match status" value="1"/>
</dbReference>
<organism evidence="19 20">
    <name type="scientific">Crotalus adamanteus</name>
    <name type="common">Eastern diamondback rattlesnake</name>
    <dbReference type="NCBI Taxonomy" id="8729"/>
    <lineage>
        <taxon>Eukaryota</taxon>
        <taxon>Metazoa</taxon>
        <taxon>Chordata</taxon>
        <taxon>Craniata</taxon>
        <taxon>Vertebrata</taxon>
        <taxon>Euteleostomi</taxon>
        <taxon>Lepidosauria</taxon>
        <taxon>Squamata</taxon>
        <taxon>Bifurcata</taxon>
        <taxon>Unidentata</taxon>
        <taxon>Episquamata</taxon>
        <taxon>Toxicofera</taxon>
        <taxon>Serpentes</taxon>
        <taxon>Colubroidea</taxon>
        <taxon>Viperidae</taxon>
        <taxon>Crotalinae</taxon>
        <taxon>Crotalus</taxon>
    </lineage>
</organism>
<keyword evidence="9" id="KW-0378">Hydrolase</keyword>
<keyword evidence="8" id="KW-0833">Ubl conjugation pathway</keyword>
<evidence type="ECO:0000313" key="19">
    <source>
        <dbReference type="EMBL" id="KAK9411831.1"/>
    </source>
</evidence>
<dbReference type="PANTHER" id="PTHR12378">
    <property type="entry name" value="DESUMOYLATING ISOPEPTIDASE"/>
    <property type="match status" value="1"/>
</dbReference>
<dbReference type="PANTHER" id="PTHR12378:SF6">
    <property type="entry name" value="DEUBIQUITINASE DESI2"/>
    <property type="match status" value="1"/>
</dbReference>